<organism evidence="1 2">
    <name type="scientific">Actinoallomurus oryzae</name>
    <dbReference type="NCBI Taxonomy" id="502180"/>
    <lineage>
        <taxon>Bacteria</taxon>
        <taxon>Bacillati</taxon>
        <taxon>Actinomycetota</taxon>
        <taxon>Actinomycetes</taxon>
        <taxon>Streptosporangiales</taxon>
        <taxon>Thermomonosporaceae</taxon>
        <taxon>Actinoallomurus</taxon>
    </lineage>
</organism>
<dbReference type="RefSeq" id="WP_345466151.1">
    <property type="nucleotide sequence ID" value="NZ_BAABHF010000022.1"/>
</dbReference>
<evidence type="ECO:0000313" key="2">
    <source>
        <dbReference type="Proteomes" id="UP001500503"/>
    </source>
</evidence>
<dbReference type="EMBL" id="BAABHF010000022">
    <property type="protein sequence ID" value="GAA4497777.1"/>
    <property type="molecule type" value="Genomic_DNA"/>
</dbReference>
<keyword evidence="2" id="KW-1185">Reference proteome</keyword>
<comment type="caution">
    <text evidence="1">The sequence shown here is derived from an EMBL/GenBank/DDBJ whole genome shotgun (WGS) entry which is preliminary data.</text>
</comment>
<reference evidence="2" key="1">
    <citation type="journal article" date="2019" name="Int. J. Syst. Evol. Microbiol.">
        <title>The Global Catalogue of Microorganisms (GCM) 10K type strain sequencing project: providing services to taxonomists for standard genome sequencing and annotation.</title>
        <authorList>
            <consortium name="The Broad Institute Genomics Platform"/>
            <consortium name="The Broad Institute Genome Sequencing Center for Infectious Disease"/>
            <person name="Wu L."/>
            <person name="Ma J."/>
        </authorList>
    </citation>
    <scope>NUCLEOTIDE SEQUENCE [LARGE SCALE GENOMIC DNA]</scope>
    <source>
        <strain evidence="2">JCM 17933</strain>
    </source>
</reference>
<protein>
    <submittedName>
        <fullName evidence="1">Uncharacterized protein</fullName>
    </submittedName>
</protein>
<proteinExistence type="predicted"/>
<sequence length="216" mass="23215">METSLIAAHLLRVEDSLALDHLPPDGRAAYRPARPEAEMPGMLVIPSGRGLSEPHLVVMTDPDRHRLPRPAGWITTDIHLVVCARSRHDRPAPAVPGVFVRRGLRDLIARRRGDVVVGHRTGGCDLRLRDGRLLAVAGPRIAPASAGIGSCYAMYGSAVHCWQTAGISMTALDEAVVAVGRYVAATAGRPAHFLVTGRAEMKLRRPKPMTAAFHAA</sequence>
<dbReference type="Proteomes" id="UP001500503">
    <property type="component" value="Unassembled WGS sequence"/>
</dbReference>
<name>A0ABP8Q8A2_9ACTN</name>
<evidence type="ECO:0000313" key="1">
    <source>
        <dbReference type="EMBL" id="GAA4497777.1"/>
    </source>
</evidence>
<accession>A0ABP8Q8A2</accession>
<gene>
    <name evidence="1" type="ORF">GCM10023191_041820</name>
</gene>